<sequence length="58" mass="6431">MWGILVCVLGEGQGIYFTMPFGVEIPLMLGFLDWIYVMNGQKTVLITAEYLGLGFLNG</sequence>
<protein>
    <submittedName>
        <fullName evidence="1">Uncharacterized protein</fullName>
    </submittedName>
</protein>
<evidence type="ECO:0000313" key="1">
    <source>
        <dbReference type="EMBL" id="KAF2862001.1"/>
    </source>
</evidence>
<dbReference type="EMBL" id="MU005968">
    <property type="protein sequence ID" value="KAF2862001.1"/>
    <property type="molecule type" value="Genomic_DNA"/>
</dbReference>
<gene>
    <name evidence="1" type="ORF">K470DRAFT_256255</name>
</gene>
<keyword evidence="2" id="KW-1185">Reference proteome</keyword>
<organism evidence="1 2">
    <name type="scientific">Piedraia hortae CBS 480.64</name>
    <dbReference type="NCBI Taxonomy" id="1314780"/>
    <lineage>
        <taxon>Eukaryota</taxon>
        <taxon>Fungi</taxon>
        <taxon>Dikarya</taxon>
        <taxon>Ascomycota</taxon>
        <taxon>Pezizomycotina</taxon>
        <taxon>Dothideomycetes</taxon>
        <taxon>Dothideomycetidae</taxon>
        <taxon>Capnodiales</taxon>
        <taxon>Piedraiaceae</taxon>
        <taxon>Piedraia</taxon>
    </lineage>
</organism>
<name>A0A6A7C3B1_9PEZI</name>
<dbReference type="AlphaFoldDB" id="A0A6A7C3B1"/>
<proteinExistence type="predicted"/>
<accession>A0A6A7C3B1</accession>
<dbReference type="Proteomes" id="UP000799421">
    <property type="component" value="Unassembled WGS sequence"/>
</dbReference>
<evidence type="ECO:0000313" key="2">
    <source>
        <dbReference type="Proteomes" id="UP000799421"/>
    </source>
</evidence>
<reference evidence="1" key="1">
    <citation type="journal article" date="2020" name="Stud. Mycol.">
        <title>101 Dothideomycetes genomes: a test case for predicting lifestyles and emergence of pathogens.</title>
        <authorList>
            <person name="Haridas S."/>
            <person name="Albert R."/>
            <person name="Binder M."/>
            <person name="Bloem J."/>
            <person name="Labutti K."/>
            <person name="Salamov A."/>
            <person name="Andreopoulos B."/>
            <person name="Baker S."/>
            <person name="Barry K."/>
            <person name="Bills G."/>
            <person name="Bluhm B."/>
            <person name="Cannon C."/>
            <person name="Castanera R."/>
            <person name="Culley D."/>
            <person name="Daum C."/>
            <person name="Ezra D."/>
            <person name="Gonzalez J."/>
            <person name="Henrissat B."/>
            <person name="Kuo A."/>
            <person name="Liang C."/>
            <person name="Lipzen A."/>
            <person name="Lutzoni F."/>
            <person name="Magnuson J."/>
            <person name="Mondo S."/>
            <person name="Nolan M."/>
            <person name="Ohm R."/>
            <person name="Pangilinan J."/>
            <person name="Park H.-J."/>
            <person name="Ramirez L."/>
            <person name="Alfaro M."/>
            <person name="Sun H."/>
            <person name="Tritt A."/>
            <person name="Yoshinaga Y."/>
            <person name="Zwiers L.-H."/>
            <person name="Turgeon B."/>
            <person name="Goodwin S."/>
            <person name="Spatafora J."/>
            <person name="Crous P."/>
            <person name="Grigoriev I."/>
        </authorList>
    </citation>
    <scope>NUCLEOTIDE SEQUENCE</scope>
    <source>
        <strain evidence="1">CBS 480.64</strain>
    </source>
</reference>